<organism evidence="3 4">
    <name type="scientific">Ferruginivarius sediminum</name>
    <dbReference type="NCBI Taxonomy" id="2661937"/>
    <lineage>
        <taxon>Bacteria</taxon>
        <taxon>Pseudomonadati</taxon>
        <taxon>Pseudomonadota</taxon>
        <taxon>Alphaproteobacteria</taxon>
        <taxon>Rhodospirillales</taxon>
        <taxon>Rhodospirillaceae</taxon>
        <taxon>Ferruginivarius</taxon>
    </lineage>
</organism>
<reference evidence="3 4" key="1">
    <citation type="submission" date="2018-07" db="EMBL/GenBank/DDBJ databases">
        <title>Venubactetium sediminum gen. nov., sp. nov., isolated from a marine solar saltern.</title>
        <authorList>
            <person name="Wang S."/>
        </authorList>
    </citation>
    <scope>NUCLEOTIDE SEQUENCE [LARGE SCALE GENOMIC DNA]</scope>
    <source>
        <strain evidence="3 4">WD2A32</strain>
    </source>
</reference>
<name>A0A369TCV9_9PROT</name>
<sequence length="202" mass="21929">MRTLKAFAISAAAAAVVGLASTAQAEPRTFEVDPSHTNILFTISHFGYSNMIGQFQEFAGEFTFDKDAPETSQVSLTIQADSLDTDHEKRDEHLKGPDFLNAGEYPTITFESTGIEVTGESTGKLMGDLTMHGRTRPVTLDATFNRMAPHPIPAYDGVLVAGFSARGTIKRSDWGVSAYAPNISDEMKLIIEVEGHEKEASE</sequence>
<feature type="signal peptide" evidence="1">
    <location>
        <begin position="1"/>
        <end position="25"/>
    </location>
</feature>
<dbReference type="Pfam" id="PF04264">
    <property type="entry name" value="YceI"/>
    <property type="match status" value="1"/>
</dbReference>
<keyword evidence="4" id="KW-1185">Reference proteome</keyword>
<evidence type="ECO:0000256" key="1">
    <source>
        <dbReference type="SAM" id="SignalP"/>
    </source>
</evidence>
<feature type="domain" description="Lipid/polyisoprenoid-binding YceI-like" evidence="2">
    <location>
        <begin position="29"/>
        <end position="196"/>
    </location>
</feature>
<dbReference type="SUPFAM" id="SSF101874">
    <property type="entry name" value="YceI-like"/>
    <property type="match status" value="1"/>
</dbReference>
<evidence type="ECO:0000259" key="2">
    <source>
        <dbReference type="SMART" id="SM00867"/>
    </source>
</evidence>
<protein>
    <submittedName>
        <fullName evidence="3">Polyisoprenoid-binding protein</fullName>
    </submittedName>
</protein>
<comment type="caution">
    <text evidence="3">The sequence shown here is derived from an EMBL/GenBank/DDBJ whole genome shotgun (WGS) entry which is preliminary data.</text>
</comment>
<dbReference type="Proteomes" id="UP000253941">
    <property type="component" value="Unassembled WGS sequence"/>
</dbReference>
<evidence type="ECO:0000313" key="3">
    <source>
        <dbReference type="EMBL" id="RDD61997.1"/>
    </source>
</evidence>
<proteinExistence type="predicted"/>
<dbReference type="PANTHER" id="PTHR34406:SF1">
    <property type="entry name" value="PROTEIN YCEI"/>
    <property type="match status" value="1"/>
</dbReference>
<dbReference type="PANTHER" id="PTHR34406">
    <property type="entry name" value="PROTEIN YCEI"/>
    <property type="match status" value="1"/>
</dbReference>
<dbReference type="EMBL" id="QPMH01000008">
    <property type="protein sequence ID" value="RDD61997.1"/>
    <property type="molecule type" value="Genomic_DNA"/>
</dbReference>
<dbReference type="InterPro" id="IPR007372">
    <property type="entry name" value="Lipid/polyisoprenoid-bd_YceI"/>
</dbReference>
<dbReference type="SMART" id="SM00867">
    <property type="entry name" value="YceI"/>
    <property type="match status" value="1"/>
</dbReference>
<dbReference type="Gene3D" id="2.40.128.110">
    <property type="entry name" value="Lipid/polyisoprenoid-binding, YceI-like"/>
    <property type="match status" value="1"/>
</dbReference>
<dbReference type="InterPro" id="IPR036761">
    <property type="entry name" value="TTHA0802/YceI-like_sf"/>
</dbReference>
<accession>A0A369TCV9</accession>
<keyword evidence="1" id="KW-0732">Signal</keyword>
<evidence type="ECO:0000313" key="4">
    <source>
        <dbReference type="Proteomes" id="UP000253941"/>
    </source>
</evidence>
<dbReference type="RefSeq" id="WP_114582241.1">
    <property type="nucleotide sequence ID" value="NZ_QPMH01000008.1"/>
</dbReference>
<gene>
    <name evidence="3" type="ORF">DRB17_10530</name>
</gene>
<dbReference type="AlphaFoldDB" id="A0A369TCV9"/>
<feature type="chain" id="PRO_5017050348" evidence="1">
    <location>
        <begin position="26"/>
        <end position="202"/>
    </location>
</feature>